<sequence>MESLLLVELYCSNSSSTPGGFDSALYMAVGLKGPQLQTTQTTHTHDNKTLLCIIGGLFHDSADSIRTNLAGQPCPEP</sequence>
<protein>
    <submittedName>
        <fullName evidence="1">Uncharacterized protein</fullName>
    </submittedName>
</protein>
<dbReference type="EMBL" id="BAABRL010000017">
    <property type="protein sequence ID" value="GAA5497574.1"/>
    <property type="molecule type" value="Genomic_DNA"/>
</dbReference>
<organism evidence="1 2">
    <name type="scientific">Rubritalea halochordaticola</name>
    <dbReference type="NCBI Taxonomy" id="714537"/>
    <lineage>
        <taxon>Bacteria</taxon>
        <taxon>Pseudomonadati</taxon>
        <taxon>Verrucomicrobiota</taxon>
        <taxon>Verrucomicrobiia</taxon>
        <taxon>Verrucomicrobiales</taxon>
        <taxon>Rubritaleaceae</taxon>
        <taxon>Rubritalea</taxon>
    </lineage>
</organism>
<evidence type="ECO:0000313" key="1">
    <source>
        <dbReference type="EMBL" id="GAA5497574.1"/>
    </source>
</evidence>
<dbReference type="Proteomes" id="UP001424741">
    <property type="component" value="Unassembled WGS sequence"/>
</dbReference>
<evidence type="ECO:0000313" key="2">
    <source>
        <dbReference type="Proteomes" id="UP001424741"/>
    </source>
</evidence>
<proteinExistence type="predicted"/>
<gene>
    <name evidence="1" type="ORF">Rhal01_03770</name>
</gene>
<keyword evidence="2" id="KW-1185">Reference proteome</keyword>
<accession>A0ABP9V6Q0</accession>
<reference evidence="1 2" key="1">
    <citation type="submission" date="2024-02" db="EMBL/GenBank/DDBJ databases">
        <title>Rubritalea halochordaticola NBRC 107102.</title>
        <authorList>
            <person name="Ichikawa N."/>
            <person name="Katano-Makiyama Y."/>
            <person name="Hidaka K."/>
        </authorList>
    </citation>
    <scope>NUCLEOTIDE SEQUENCE [LARGE SCALE GENOMIC DNA]</scope>
    <source>
        <strain evidence="1 2">NBRC 107102</strain>
    </source>
</reference>
<name>A0ABP9V6Q0_9BACT</name>
<comment type="caution">
    <text evidence="1">The sequence shown here is derived from an EMBL/GenBank/DDBJ whole genome shotgun (WGS) entry which is preliminary data.</text>
</comment>